<dbReference type="PANTHER" id="PTHR43820:SF4">
    <property type="entry name" value="HIGH-AFFINITY BRANCHED-CHAIN AMINO ACID TRANSPORT ATP-BINDING PROTEIN LIVF"/>
    <property type="match status" value="1"/>
</dbReference>
<dbReference type="CDD" id="cd03219">
    <property type="entry name" value="ABC_Mj1267_LivG_branched"/>
    <property type="match status" value="1"/>
</dbReference>
<feature type="transmembrane region" description="Helical" evidence="11">
    <location>
        <begin position="153"/>
        <end position="172"/>
    </location>
</feature>
<evidence type="ECO:0000259" key="12">
    <source>
        <dbReference type="PROSITE" id="PS50893"/>
    </source>
</evidence>
<feature type="domain" description="ABC transporter" evidence="12">
    <location>
        <begin position="608"/>
        <end position="833"/>
    </location>
</feature>
<dbReference type="CDD" id="cd03224">
    <property type="entry name" value="ABC_TM1139_LivF_branched"/>
    <property type="match status" value="1"/>
</dbReference>
<dbReference type="InterPro" id="IPR017871">
    <property type="entry name" value="ABC_transporter-like_CS"/>
</dbReference>
<dbReference type="PROSITE" id="PS00211">
    <property type="entry name" value="ABC_TRANSPORTER_1"/>
    <property type="match status" value="2"/>
</dbReference>
<feature type="transmembrane region" description="Helical" evidence="11">
    <location>
        <begin position="84"/>
        <end position="104"/>
    </location>
</feature>
<dbReference type="InterPro" id="IPR003439">
    <property type="entry name" value="ABC_transporter-like_ATP-bd"/>
</dbReference>
<dbReference type="Pfam" id="PF00005">
    <property type="entry name" value="ABC_tran"/>
    <property type="match status" value="2"/>
</dbReference>
<keyword evidence="3" id="KW-0813">Transport</keyword>
<dbReference type="InterPro" id="IPR027417">
    <property type="entry name" value="P-loop_NTPase"/>
</dbReference>
<gene>
    <name evidence="13" type="ORF">NA8A_23884</name>
</gene>
<comment type="similarity">
    <text evidence="2">Belongs to the ABC transporter superfamily.</text>
</comment>
<dbReference type="PATRIC" id="fig|1231190.3.peg.4915"/>
<evidence type="ECO:0000256" key="1">
    <source>
        <dbReference type="ARBA" id="ARBA00004651"/>
    </source>
</evidence>
<evidence type="ECO:0000256" key="6">
    <source>
        <dbReference type="ARBA" id="ARBA00022741"/>
    </source>
</evidence>
<evidence type="ECO:0000256" key="7">
    <source>
        <dbReference type="ARBA" id="ARBA00022840"/>
    </source>
</evidence>
<evidence type="ECO:0000313" key="13">
    <source>
        <dbReference type="EMBL" id="EKF39839.1"/>
    </source>
</evidence>
<dbReference type="InterPro" id="IPR043428">
    <property type="entry name" value="LivM-like"/>
</dbReference>
<dbReference type="InterPro" id="IPR003593">
    <property type="entry name" value="AAA+_ATPase"/>
</dbReference>
<dbReference type="GO" id="GO:0016887">
    <property type="term" value="F:ATP hydrolysis activity"/>
    <property type="evidence" value="ECO:0007669"/>
    <property type="project" value="InterPro"/>
</dbReference>
<reference evidence="13 14" key="1">
    <citation type="journal article" date="2012" name="J. Bacteriol.">
        <title>Genome Sequence of Nitratireductor indicus Type Strain C115.</title>
        <authorList>
            <person name="Lai Q."/>
            <person name="Li G."/>
            <person name="Yu Z."/>
            <person name="Shao Z."/>
        </authorList>
    </citation>
    <scope>NUCLEOTIDE SEQUENCE [LARGE SCALE GENOMIC DNA]</scope>
    <source>
        <strain evidence="13 14">C115</strain>
    </source>
</reference>
<evidence type="ECO:0000256" key="11">
    <source>
        <dbReference type="SAM" id="Phobius"/>
    </source>
</evidence>
<dbReference type="Gene3D" id="3.40.50.300">
    <property type="entry name" value="P-loop containing nucleotide triphosphate hydrolases"/>
    <property type="match status" value="2"/>
</dbReference>
<keyword evidence="7" id="KW-0067">ATP-binding</keyword>
<dbReference type="RefSeq" id="WP_009453019.1">
    <property type="nucleotide sequence ID" value="NZ_AMSI01000040.1"/>
</dbReference>
<dbReference type="OrthoDB" id="9805029at2"/>
<dbReference type="Proteomes" id="UP000007374">
    <property type="component" value="Unassembled WGS sequence"/>
</dbReference>
<keyword evidence="4" id="KW-1003">Cell membrane</keyword>
<dbReference type="PANTHER" id="PTHR43820">
    <property type="entry name" value="HIGH-AFFINITY BRANCHED-CHAIN AMINO ACID TRANSPORT ATP-BINDING PROTEIN LIVF"/>
    <property type="match status" value="1"/>
</dbReference>
<dbReference type="GO" id="GO:0015658">
    <property type="term" value="F:branched-chain amino acid transmembrane transporter activity"/>
    <property type="evidence" value="ECO:0007669"/>
    <property type="project" value="InterPro"/>
</dbReference>
<evidence type="ECO:0000313" key="14">
    <source>
        <dbReference type="Proteomes" id="UP000007374"/>
    </source>
</evidence>
<dbReference type="GO" id="GO:0005524">
    <property type="term" value="F:ATP binding"/>
    <property type="evidence" value="ECO:0007669"/>
    <property type="project" value="UniProtKB-KW"/>
</dbReference>
<evidence type="ECO:0000256" key="9">
    <source>
        <dbReference type="ARBA" id="ARBA00022989"/>
    </source>
</evidence>
<dbReference type="InterPro" id="IPR032823">
    <property type="entry name" value="BCA_ABC_TP_C"/>
</dbReference>
<evidence type="ECO:0000256" key="4">
    <source>
        <dbReference type="ARBA" id="ARBA00022475"/>
    </source>
</evidence>
<dbReference type="AlphaFoldDB" id="K2NPQ8"/>
<dbReference type="Pfam" id="PF02653">
    <property type="entry name" value="BPD_transp_2"/>
    <property type="match status" value="1"/>
</dbReference>
<evidence type="ECO:0000256" key="10">
    <source>
        <dbReference type="ARBA" id="ARBA00023136"/>
    </source>
</evidence>
<accession>K2NPQ8</accession>
<evidence type="ECO:0000256" key="3">
    <source>
        <dbReference type="ARBA" id="ARBA00022448"/>
    </source>
</evidence>
<evidence type="ECO:0000256" key="2">
    <source>
        <dbReference type="ARBA" id="ARBA00005417"/>
    </source>
</evidence>
<dbReference type="SMART" id="SM00382">
    <property type="entry name" value="AAA"/>
    <property type="match status" value="2"/>
</dbReference>
<comment type="subcellular location">
    <subcellularLocation>
        <location evidence="1">Cell membrane</location>
        <topology evidence="1">Multi-pass membrane protein</topology>
    </subcellularLocation>
</comment>
<dbReference type="SUPFAM" id="SSF52540">
    <property type="entry name" value="P-loop containing nucleoside triphosphate hydrolases"/>
    <property type="match status" value="2"/>
</dbReference>
<dbReference type="eggNOG" id="COG4177">
    <property type="taxonomic scope" value="Bacteria"/>
</dbReference>
<dbReference type="InterPro" id="IPR052156">
    <property type="entry name" value="BCAA_Transport_ATP-bd_LivF"/>
</dbReference>
<sequence length="836" mass="91028">MTYLKHPVLIATLVLIALTGYSVATGGSINHVTQIVIYVLYAMGVNLLIGYLGLVPFGASIFFGCASYAVAFTLGRTFTDEISALIFAGVFSLVGAAVLGAIILRRKGLYFSLITLACSQVAYEIAFKWTAVTGGENGIQNVPRPLFQSAEGFHWFTLAVVILLIGAMWRLVHTPFGRLMQAVRDNEQRAITLGYNTFNVKWVGFCIAGTIIGFAGALLAMLIQGAYADNMSWQRAGDPVLMAALGGVHHFLGPIWGAVTFLMLEEKLSVMTDNWWLFFAPIIIIFAVLSPEGMQGIVQRWLKHDRWTLTRNTVPARPARIEPFDAAPAEHSKEPVLEVRELSKAFGSIVTQDRITLDVHDRMLHSIIGPNGAGKTTLFNILTGLIDADRGQIRFKGRDITKLKAYERSRLGIARSFQIISVFRQLTPFENVRIAVQSSTKGTIPLWRDAHKDEAVCARTWSILDAVGLADRAAEECDALSHGEIRLLEIAVTLACNASVLLLDEPLAGLSESDRVIVTDLITRLSKLRAVVLIEHDIDRVLAISDRITVLHQGKLIADGLPAEVAHHPEVVKAYLGKEKAGKPKERQPIAARVREKAVAANDERPLLDMKNVFSGYGGGTVLEGLDLRVMPNEVVALLGRNGVGKTTTLRTIMGQLHPTSGEVLLDGENIGQMRSDCVNRLGVSIVPEGRRLFPNLTVNENLAIAMRPGGASMEEIHDLFPKLALLSRSKAQNLSGGERQMVAIARALVVPSRLILLDEPYEGLAPAVVDEVKGAVQRISTRASLVIVEHHADEVLAMADRAYVLVNGKVAFNGPAVELANDHDLQDRLLGIAAA</sequence>
<feature type="transmembrane region" description="Helical" evidence="11">
    <location>
        <begin position="202"/>
        <end position="228"/>
    </location>
</feature>
<protein>
    <submittedName>
        <fullName evidence="13">ABC transporter-like protein</fullName>
    </submittedName>
</protein>
<evidence type="ECO:0000256" key="5">
    <source>
        <dbReference type="ARBA" id="ARBA00022692"/>
    </source>
</evidence>
<proteinExistence type="inferred from homology"/>
<keyword evidence="9 11" id="KW-1133">Transmembrane helix</keyword>
<dbReference type="InterPro" id="IPR001851">
    <property type="entry name" value="ABC_transp_permease"/>
</dbReference>
<dbReference type="GO" id="GO:0005886">
    <property type="term" value="C:plasma membrane"/>
    <property type="evidence" value="ECO:0007669"/>
    <property type="project" value="UniProtKB-SubCell"/>
</dbReference>
<keyword evidence="6" id="KW-0547">Nucleotide-binding</keyword>
<dbReference type="GO" id="GO:0015807">
    <property type="term" value="P:L-amino acid transport"/>
    <property type="evidence" value="ECO:0007669"/>
    <property type="project" value="TreeGrafter"/>
</dbReference>
<keyword evidence="14" id="KW-1185">Reference proteome</keyword>
<comment type="caution">
    <text evidence="13">The sequence shown here is derived from an EMBL/GenBank/DDBJ whole genome shotgun (WGS) entry which is preliminary data.</text>
</comment>
<feature type="transmembrane region" description="Helical" evidence="11">
    <location>
        <begin position="240"/>
        <end position="263"/>
    </location>
</feature>
<dbReference type="eggNOG" id="COG1129">
    <property type="taxonomic scope" value="Bacteria"/>
</dbReference>
<name>K2NPQ8_9HYPH</name>
<dbReference type="EMBL" id="AMSI01000040">
    <property type="protein sequence ID" value="EKF39839.1"/>
    <property type="molecule type" value="Genomic_DNA"/>
</dbReference>
<feature type="transmembrane region" description="Helical" evidence="11">
    <location>
        <begin position="275"/>
        <end position="294"/>
    </location>
</feature>
<dbReference type="CDD" id="cd06581">
    <property type="entry name" value="TM_PBP1_LivM_like"/>
    <property type="match status" value="1"/>
</dbReference>
<dbReference type="Pfam" id="PF12399">
    <property type="entry name" value="BCA_ABC_TP_C"/>
    <property type="match status" value="1"/>
</dbReference>
<keyword evidence="5 11" id="KW-0812">Transmembrane</keyword>
<dbReference type="STRING" id="721133.SAMN05216176_1305"/>
<feature type="domain" description="ABC transporter" evidence="12">
    <location>
        <begin position="337"/>
        <end position="578"/>
    </location>
</feature>
<organism evidence="13 14">
    <name type="scientific">Nitratireductor indicus C115</name>
    <dbReference type="NCBI Taxonomy" id="1231190"/>
    <lineage>
        <taxon>Bacteria</taxon>
        <taxon>Pseudomonadati</taxon>
        <taxon>Pseudomonadota</taxon>
        <taxon>Alphaproteobacteria</taxon>
        <taxon>Hyphomicrobiales</taxon>
        <taxon>Phyllobacteriaceae</taxon>
        <taxon>Nitratireductor</taxon>
    </lineage>
</organism>
<keyword evidence="10 11" id="KW-0472">Membrane</keyword>
<keyword evidence="8" id="KW-0029">Amino-acid transport</keyword>
<dbReference type="PROSITE" id="PS50893">
    <property type="entry name" value="ABC_TRANSPORTER_2"/>
    <property type="match status" value="2"/>
</dbReference>
<evidence type="ECO:0000256" key="8">
    <source>
        <dbReference type="ARBA" id="ARBA00022970"/>
    </source>
</evidence>